<organism evidence="2 3">
    <name type="scientific">Paenibacillus sepulcri</name>
    <dbReference type="NCBI Taxonomy" id="359917"/>
    <lineage>
        <taxon>Bacteria</taxon>
        <taxon>Bacillati</taxon>
        <taxon>Bacillota</taxon>
        <taxon>Bacilli</taxon>
        <taxon>Bacillales</taxon>
        <taxon>Paenibacillaceae</taxon>
        <taxon>Paenibacillus</taxon>
    </lineage>
</organism>
<feature type="domain" description="DUF4097" evidence="1">
    <location>
        <begin position="2"/>
        <end position="92"/>
    </location>
</feature>
<proteinExistence type="predicted"/>
<dbReference type="Pfam" id="PF13349">
    <property type="entry name" value="DUF4097"/>
    <property type="match status" value="1"/>
</dbReference>
<evidence type="ECO:0000313" key="2">
    <source>
        <dbReference type="EMBL" id="MBW7460203.1"/>
    </source>
</evidence>
<protein>
    <submittedName>
        <fullName evidence="2">DUF4097 domain-containing protein</fullName>
    </submittedName>
</protein>
<feature type="non-terminal residue" evidence="2">
    <location>
        <position position="1"/>
    </location>
</feature>
<sequence>VLEAKTSSGNIRVEQSAITRPMELSSGSGDVTVNTDARPESVRFKFDGGSGDLRNHWDGAVQSTDDDDEKNVVFGDGGILVSVETGSGNLTIGER</sequence>
<dbReference type="EMBL" id="JAHZIK010002082">
    <property type="protein sequence ID" value="MBW7460203.1"/>
    <property type="molecule type" value="Genomic_DNA"/>
</dbReference>
<accession>A0ABS7CH32</accession>
<name>A0ABS7CH32_9BACL</name>
<comment type="caution">
    <text evidence="2">The sequence shown here is derived from an EMBL/GenBank/DDBJ whole genome shotgun (WGS) entry which is preliminary data.</text>
</comment>
<evidence type="ECO:0000313" key="3">
    <source>
        <dbReference type="Proteomes" id="UP001519887"/>
    </source>
</evidence>
<dbReference type="InterPro" id="IPR025164">
    <property type="entry name" value="Toastrack_DUF4097"/>
</dbReference>
<evidence type="ECO:0000259" key="1">
    <source>
        <dbReference type="Pfam" id="PF13349"/>
    </source>
</evidence>
<keyword evidence="3" id="KW-1185">Reference proteome</keyword>
<dbReference type="Proteomes" id="UP001519887">
    <property type="component" value="Unassembled WGS sequence"/>
</dbReference>
<gene>
    <name evidence="2" type="ORF">K0U00_39690</name>
</gene>
<reference evidence="2 3" key="1">
    <citation type="submission" date="2021-07" db="EMBL/GenBank/DDBJ databases">
        <title>Paenibacillus radiodurans sp. nov., isolated from the southeastern edge of Tengger Desert.</title>
        <authorList>
            <person name="Zhang G."/>
        </authorList>
    </citation>
    <scope>NUCLEOTIDE SEQUENCE [LARGE SCALE GENOMIC DNA]</scope>
    <source>
        <strain evidence="2 3">CCM 7311</strain>
    </source>
</reference>